<keyword evidence="1" id="KW-0450">Lipoyl</keyword>
<dbReference type="PANTHER" id="PTHR11715">
    <property type="entry name" value="GLYCINE CLEAVAGE SYSTEM H PROTEIN"/>
    <property type="match status" value="1"/>
</dbReference>
<dbReference type="InterPro" id="IPR033753">
    <property type="entry name" value="GCV_H/Fam206"/>
</dbReference>
<dbReference type="PANTHER" id="PTHR11715:SF3">
    <property type="entry name" value="GLYCINE CLEAVAGE SYSTEM H PROTEIN-RELATED"/>
    <property type="match status" value="1"/>
</dbReference>
<dbReference type="EMBL" id="DQHO01000030">
    <property type="protein sequence ID" value="HCS93985.1"/>
    <property type="molecule type" value="Genomic_DNA"/>
</dbReference>
<evidence type="ECO:0000313" key="2">
    <source>
        <dbReference type="EMBL" id="HCS93985.1"/>
    </source>
</evidence>
<dbReference type="RefSeq" id="WP_022796180.1">
    <property type="nucleotide sequence ID" value="NZ_JBQDSL010000041.1"/>
</dbReference>
<dbReference type="GO" id="GO:0005960">
    <property type="term" value="C:glycine cleavage complex"/>
    <property type="evidence" value="ECO:0007669"/>
    <property type="project" value="InterPro"/>
</dbReference>
<dbReference type="AlphaFoldDB" id="A0A3D4S565"/>
<name>A0A3D4S565_9ENTE</name>
<dbReference type="InterPro" id="IPR002930">
    <property type="entry name" value="GCV_H"/>
</dbReference>
<dbReference type="Gene3D" id="2.40.50.100">
    <property type="match status" value="1"/>
</dbReference>
<dbReference type="CDD" id="cd06848">
    <property type="entry name" value="GCS_H"/>
    <property type="match status" value="1"/>
</dbReference>
<dbReference type="SUPFAM" id="SSF51230">
    <property type="entry name" value="Single hybrid motif"/>
    <property type="match status" value="1"/>
</dbReference>
<evidence type="ECO:0000256" key="1">
    <source>
        <dbReference type="ARBA" id="ARBA00022823"/>
    </source>
</evidence>
<dbReference type="STRING" id="1121105.GCA_000421665_00905"/>
<dbReference type="Proteomes" id="UP000262195">
    <property type="component" value="Unassembled WGS sequence"/>
</dbReference>
<dbReference type="InterPro" id="IPR011053">
    <property type="entry name" value="Single_hybrid_motif"/>
</dbReference>
<accession>A0A3D4S565</accession>
<evidence type="ECO:0000313" key="3">
    <source>
        <dbReference type="Proteomes" id="UP000262195"/>
    </source>
</evidence>
<protein>
    <submittedName>
        <fullName evidence="2">Glycine cleavage system protein H</fullName>
    </submittedName>
</protein>
<organism evidence="2 3">
    <name type="scientific">Bavariicoccus seileri</name>
    <dbReference type="NCBI Taxonomy" id="549685"/>
    <lineage>
        <taxon>Bacteria</taxon>
        <taxon>Bacillati</taxon>
        <taxon>Bacillota</taxon>
        <taxon>Bacilli</taxon>
        <taxon>Lactobacillales</taxon>
        <taxon>Enterococcaceae</taxon>
        <taxon>Bavariicoccus</taxon>
    </lineage>
</organism>
<dbReference type="Pfam" id="PF01597">
    <property type="entry name" value="GCV_H"/>
    <property type="match status" value="1"/>
</dbReference>
<dbReference type="GO" id="GO:0005829">
    <property type="term" value="C:cytosol"/>
    <property type="evidence" value="ECO:0007669"/>
    <property type="project" value="TreeGrafter"/>
</dbReference>
<comment type="caution">
    <text evidence="2">The sequence shown here is derived from an EMBL/GenBank/DDBJ whole genome shotgun (WGS) entry which is preliminary data.</text>
</comment>
<proteinExistence type="predicted"/>
<gene>
    <name evidence="2" type="ORF">DIW15_04685</name>
</gene>
<dbReference type="GO" id="GO:0019464">
    <property type="term" value="P:glycine decarboxylation via glycine cleavage system"/>
    <property type="evidence" value="ECO:0007669"/>
    <property type="project" value="InterPro"/>
</dbReference>
<sequence length="122" mass="13735">MKFSENGFWIKQDGDQYTVGFGSKNRDDAGQISFVSLPMIETLAEGDTLLDIEASKAVTELVTPIEGKVVTWHKELEDHPELLNSTRLEDNWIVILNDVDANSFETLLEEDPYTPEATTETE</sequence>
<dbReference type="GO" id="GO:0009249">
    <property type="term" value="P:protein lipoylation"/>
    <property type="evidence" value="ECO:0007669"/>
    <property type="project" value="TreeGrafter"/>
</dbReference>
<reference evidence="2 3" key="1">
    <citation type="journal article" date="2018" name="Nat. Biotechnol.">
        <title>A standardized bacterial taxonomy based on genome phylogeny substantially revises the tree of life.</title>
        <authorList>
            <person name="Parks D.H."/>
            <person name="Chuvochina M."/>
            <person name="Waite D.W."/>
            <person name="Rinke C."/>
            <person name="Skarshewski A."/>
            <person name="Chaumeil P.A."/>
            <person name="Hugenholtz P."/>
        </authorList>
    </citation>
    <scope>NUCLEOTIDE SEQUENCE [LARGE SCALE GENOMIC DNA]</scope>
    <source>
        <strain evidence="2">UBA11306</strain>
    </source>
</reference>